<evidence type="ECO:0000256" key="3">
    <source>
        <dbReference type="ARBA" id="ARBA00022801"/>
    </source>
</evidence>
<keyword evidence="3" id="KW-0378">Hydrolase</keyword>
<protein>
    <submittedName>
        <fullName evidence="6">Arylsulfatase</fullName>
    </submittedName>
</protein>
<dbReference type="Gene3D" id="3.40.720.10">
    <property type="entry name" value="Alkaline Phosphatase, subunit A"/>
    <property type="match status" value="1"/>
</dbReference>
<dbReference type="EMBL" id="NTJZ01000006">
    <property type="protein sequence ID" value="PDH33818.1"/>
    <property type="molecule type" value="Genomic_DNA"/>
</dbReference>
<dbReference type="GO" id="GO:0004065">
    <property type="term" value="F:arylsulfatase activity"/>
    <property type="evidence" value="ECO:0007669"/>
    <property type="project" value="TreeGrafter"/>
</dbReference>
<dbReference type="Gene3D" id="3.30.1120.10">
    <property type="match status" value="1"/>
</dbReference>
<dbReference type="Pfam" id="PF00884">
    <property type="entry name" value="Sulfatase"/>
    <property type="match status" value="1"/>
</dbReference>
<reference evidence="6 7" key="1">
    <citation type="submission" date="2017-08" db="EMBL/GenBank/DDBJ databases">
        <title>Fine stratification of microbial communities through a metagenomic profile of the photic zone.</title>
        <authorList>
            <person name="Haro-Moreno J.M."/>
            <person name="Lopez-Perez M."/>
            <person name="De La Torre J."/>
            <person name="Picazo A."/>
            <person name="Camacho A."/>
            <person name="Rodriguez-Valera F."/>
        </authorList>
    </citation>
    <scope>NUCLEOTIDE SEQUENCE [LARGE SCALE GENOMIC DNA]</scope>
    <source>
        <strain evidence="6">MED-G28</strain>
    </source>
</reference>
<comment type="caution">
    <text evidence="6">The sequence shown here is derived from an EMBL/GenBank/DDBJ whole genome shotgun (WGS) entry which is preliminary data.</text>
</comment>
<evidence type="ECO:0000256" key="2">
    <source>
        <dbReference type="ARBA" id="ARBA00022723"/>
    </source>
</evidence>
<feature type="domain" description="Sulfatase N-terminal" evidence="5">
    <location>
        <begin position="59"/>
        <end position="464"/>
    </location>
</feature>
<gene>
    <name evidence="6" type="ORF">CNF02_07260</name>
</gene>
<sequence length="588" mass="66302">MAKKSQLLYFHWNPTQLRKFKLRVNSGLFSLFAVTLFACNQQESIPTMTSLSGQNEKPPNVMLILADDLAFSDLGAYGSEIDTPNLDQLAAEGLLFTRFHASAMCSPSRAMLLTGVDQHKNGYGTMGEYLDSSQQGQPGYEGYLNNQVVTLATVLQQSGFNTYMTGKWHLGTTVLPSERGFDQTFILLQGAGSHFDNTGYASAQPTVNYMRNGEETELTDDFYSSDTYTHEMIQYIETGRDSEMPFFGYLAFSAPHFPLHAPTELIDKYEERYLAGWDIIRKQRHDALKARELIDAEAEMAERLQRVPAWENVSEEEQRYQAKKMAVYAGMVDSLDQNVGKLITYLKSIDEYDNTVFLFLSDNGPESVDFTTYPYLPIASDWIEETFDNSYENLGQDGSYIYYGERWAHVGAAAHSFHKTVVSQGGINVPLIVSYAKELPRNRVVTEFSSIVDIAPTILDLVGVSHPGDEFAGRQIHPMDGRSFLPYLKGEQTNIYPTGTGNGFELFGHNAFISGNWKILRLQEPYSDFSWGLYNLDKDPAELNNVAEQNPVKFQEMIALYSDYAADNGVIQVPEGWKMFENLGRLRQ</sequence>
<evidence type="ECO:0000313" key="7">
    <source>
        <dbReference type="Proteomes" id="UP000219329"/>
    </source>
</evidence>
<keyword evidence="2" id="KW-0479">Metal-binding</keyword>
<keyword evidence="4" id="KW-0106">Calcium</keyword>
<dbReference type="AlphaFoldDB" id="A0A2A5WC22"/>
<dbReference type="SUPFAM" id="SSF53649">
    <property type="entry name" value="Alkaline phosphatase-like"/>
    <property type="match status" value="1"/>
</dbReference>
<dbReference type="PANTHER" id="PTHR42693">
    <property type="entry name" value="ARYLSULFATASE FAMILY MEMBER"/>
    <property type="match status" value="1"/>
</dbReference>
<dbReference type="InterPro" id="IPR050738">
    <property type="entry name" value="Sulfatase"/>
</dbReference>
<dbReference type="PROSITE" id="PS00523">
    <property type="entry name" value="SULFATASE_1"/>
    <property type="match status" value="1"/>
</dbReference>
<dbReference type="InterPro" id="IPR000917">
    <property type="entry name" value="Sulfatase_N"/>
</dbReference>
<dbReference type="GO" id="GO:0046872">
    <property type="term" value="F:metal ion binding"/>
    <property type="evidence" value="ECO:0007669"/>
    <property type="project" value="UniProtKB-KW"/>
</dbReference>
<evidence type="ECO:0000313" key="6">
    <source>
        <dbReference type="EMBL" id="PDH33818.1"/>
    </source>
</evidence>
<name>A0A2A5WC22_9GAMM</name>
<dbReference type="PANTHER" id="PTHR42693:SF33">
    <property type="entry name" value="ARYLSULFATASE"/>
    <property type="match status" value="1"/>
</dbReference>
<dbReference type="CDD" id="cd16025">
    <property type="entry name" value="PAS_like"/>
    <property type="match status" value="1"/>
</dbReference>
<proteinExistence type="inferred from homology"/>
<evidence type="ECO:0000259" key="5">
    <source>
        <dbReference type="Pfam" id="PF00884"/>
    </source>
</evidence>
<organism evidence="6 7">
    <name type="scientific">OM182 bacterium MED-G28</name>
    <dbReference type="NCBI Taxonomy" id="1986256"/>
    <lineage>
        <taxon>Bacteria</taxon>
        <taxon>Pseudomonadati</taxon>
        <taxon>Pseudomonadota</taxon>
        <taxon>Gammaproteobacteria</taxon>
        <taxon>OMG group</taxon>
        <taxon>OM182 clade</taxon>
    </lineage>
</organism>
<dbReference type="Proteomes" id="UP000219329">
    <property type="component" value="Unassembled WGS sequence"/>
</dbReference>
<dbReference type="InterPro" id="IPR024607">
    <property type="entry name" value="Sulfatase_CS"/>
</dbReference>
<dbReference type="InterPro" id="IPR017850">
    <property type="entry name" value="Alkaline_phosphatase_core_sf"/>
</dbReference>
<accession>A0A2A5WC22</accession>
<evidence type="ECO:0000256" key="1">
    <source>
        <dbReference type="ARBA" id="ARBA00008779"/>
    </source>
</evidence>
<evidence type="ECO:0000256" key="4">
    <source>
        <dbReference type="ARBA" id="ARBA00022837"/>
    </source>
</evidence>
<comment type="similarity">
    <text evidence="1">Belongs to the sulfatase family.</text>
</comment>